<name>A0A1G6L6M1_9MICO</name>
<dbReference type="InterPro" id="IPR028943">
    <property type="entry name" value="ZorC_EH_Signature_dom"/>
</dbReference>
<gene>
    <name evidence="2" type="ORF">SAMN05216410_1779</name>
</gene>
<feature type="domain" description="Zorya protein ZorC EH" evidence="1">
    <location>
        <begin position="49"/>
        <end position="468"/>
    </location>
</feature>
<reference evidence="2 3" key="1">
    <citation type="submission" date="2016-09" db="EMBL/GenBank/DDBJ databases">
        <authorList>
            <person name="Capua I."/>
            <person name="De Benedictis P."/>
            <person name="Joannis T."/>
            <person name="Lombin L.H."/>
            <person name="Cattoli G."/>
        </authorList>
    </citation>
    <scope>NUCLEOTIDE SEQUENCE [LARGE SCALE GENOMIC DNA]</scope>
    <source>
        <strain evidence="2 3">ISLP-3</strain>
    </source>
</reference>
<dbReference type="OrthoDB" id="5431366at2"/>
<proteinExistence type="predicted"/>
<protein>
    <submittedName>
        <fullName evidence="2">EH_Signature domain-containing protein</fullName>
    </submittedName>
</protein>
<dbReference type="AlphaFoldDB" id="A0A1G6L6M1"/>
<evidence type="ECO:0000313" key="2">
    <source>
        <dbReference type="EMBL" id="SDC38959.1"/>
    </source>
</evidence>
<keyword evidence="3" id="KW-1185">Reference proteome</keyword>
<dbReference type="STRING" id="1814289.SAMN05216410_1779"/>
<evidence type="ECO:0000259" key="1">
    <source>
        <dbReference type="Pfam" id="PF15611"/>
    </source>
</evidence>
<dbReference type="Proteomes" id="UP000199039">
    <property type="component" value="Unassembled WGS sequence"/>
</dbReference>
<accession>A0A1G6L6M1</accession>
<dbReference type="Pfam" id="PF15611">
    <property type="entry name" value="EH_Signature"/>
    <property type="match status" value="1"/>
</dbReference>
<evidence type="ECO:0000313" key="3">
    <source>
        <dbReference type="Proteomes" id="UP000199039"/>
    </source>
</evidence>
<sequence>MTRLILVPVPPLQLPPWPDRIRHTWDARANLAAELSARAGVGRNFGQLVAEARELLLAGDHVALDRRLTERRFGRAVIAAWLDDASLARSTVSPEAIRSLSAGAAPSRLTTIATATLFFTHFDRLEMWHRGLFDAVRDLVRRAVAAQPSRHANDIIETIRGHDALLLELGGPIHLAQRLLATGEDVTSWFRANHLTAHADSRLGRIARDAYYLTLIESLDAENGDHDFLEVVTSDVLARQRTESTDEDRLYFGHQVLTALTSKTTRHPSPGWLKAALDIGGDPRTRQTPEWKTWWSRVPPENLALAVNWMRGLELRAFLDGVESYATDKEDEAMLRMLARRKKLLLGLYEQDRINDVRLILGDSIRKDMRRRTKSSLPDAALLQDASKTDTAVVYVDCGDFWLVEGSHSFKLQVYTGGAVDKLANRHVTTFSAVELRESIPRNHQSYGTNSQLIVAHRGFEWLVKVLDFLVYHGITVDERGLMTANDYAELRRRRANEGHWTWA</sequence>
<organism evidence="2 3">
    <name type="scientific">Sanguibacter gelidistatuariae</name>
    <dbReference type="NCBI Taxonomy" id="1814289"/>
    <lineage>
        <taxon>Bacteria</taxon>
        <taxon>Bacillati</taxon>
        <taxon>Actinomycetota</taxon>
        <taxon>Actinomycetes</taxon>
        <taxon>Micrococcales</taxon>
        <taxon>Sanguibacteraceae</taxon>
        <taxon>Sanguibacter</taxon>
    </lineage>
</organism>
<dbReference type="RefSeq" id="WP_093182422.1">
    <property type="nucleotide sequence ID" value="NZ_FMYH01000002.1"/>
</dbReference>
<dbReference type="EMBL" id="FMYH01000002">
    <property type="protein sequence ID" value="SDC38959.1"/>
    <property type="molecule type" value="Genomic_DNA"/>
</dbReference>